<gene>
    <name evidence="1" type="ORF">STAS_04698</name>
</gene>
<dbReference type="Proteomes" id="UP000325081">
    <property type="component" value="Unassembled WGS sequence"/>
</dbReference>
<reference evidence="2" key="1">
    <citation type="journal article" date="2019" name="Curr. Biol.">
        <title>Genome Sequence of Striga asiatica Provides Insight into the Evolution of Plant Parasitism.</title>
        <authorList>
            <person name="Yoshida S."/>
            <person name="Kim S."/>
            <person name="Wafula E.K."/>
            <person name="Tanskanen J."/>
            <person name="Kim Y.M."/>
            <person name="Honaas L."/>
            <person name="Yang Z."/>
            <person name="Spallek T."/>
            <person name="Conn C.E."/>
            <person name="Ichihashi Y."/>
            <person name="Cheong K."/>
            <person name="Cui S."/>
            <person name="Der J.P."/>
            <person name="Gundlach H."/>
            <person name="Jiao Y."/>
            <person name="Hori C."/>
            <person name="Ishida J.K."/>
            <person name="Kasahara H."/>
            <person name="Kiba T."/>
            <person name="Kim M.S."/>
            <person name="Koo N."/>
            <person name="Laohavisit A."/>
            <person name="Lee Y.H."/>
            <person name="Lumba S."/>
            <person name="McCourt P."/>
            <person name="Mortimer J.C."/>
            <person name="Mutuku J.M."/>
            <person name="Nomura T."/>
            <person name="Sasaki-Sekimoto Y."/>
            <person name="Seto Y."/>
            <person name="Wang Y."/>
            <person name="Wakatake T."/>
            <person name="Sakakibara H."/>
            <person name="Demura T."/>
            <person name="Yamaguchi S."/>
            <person name="Yoneyama K."/>
            <person name="Manabe R.I."/>
            <person name="Nelson D.C."/>
            <person name="Schulman A.H."/>
            <person name="Timko M.P."/>
            <person name="dePamphilis C.W."/>
            <person name="Choi D."/>
            <person name="Shirasu K."/>
        </authorList>
    </citation>
    <scope>NUCLEOTIDE SEQUENCE [LARGE SCALE GENOMIC DNA]</scope>
    <source>
        <strain evidence="2">cv. UVA1</strain>
    </source>
</reference>
<dbReference type="AlphaFoldDB" id="A0A5A7P823"/>
<dbReference type="GO" id="GO:0016746">
    <property type="term" value="F:acyltransferase activity"/>
    <property type="evidence" value="ECO:0007669"/>
    <property type="project" value="UniProtKB-KW"/>
</dbReference>
<name>A0A5A7P823_STRAF</name>
<protein>
    <submittedName>
        <fullName evidence="1">UDP-3-O-acylglucosamine N-acyltransferase</fullName>
    </submittedName>
</protein>
<accession>A0A5A7P823</accession>
<keyword evidence="1" id="KW-0012">Acyltransferase</keyword>
<keyword evidence="1" id="KW-0808">Transferase</keyword>
<dbReference type="EMBL" id="BKCP01003335">
    <property type="protein sequence ID" value="GER28872.1"/>
    <property type="molecule type" value="Genomic_DNA"/>
</dbReference>
<evidence type="ECO:0000313" key="1">
    <source>
        <dbReference type="EMBL" id="GER28872.1"/>
    </source>
</evidence>
<sequence length="124" mass="14057">MRELVAVTAAFRWDTWRRAASRSRMAPRNNFKISNAQALNAVQATQIGAVRETECLDALGDEQCLSLHLRHEGEGRVEHHIEILFVDSDFTAKVLLSYGLQVMVTRSHSEEMGRRAKGRHVERG</sequence>
<keyword evidence="2" id="KW-1185">Reference proteome</keyword>
<evidence type="ECO:0000313" key="2">
    <source>
        <dbReference type="Proteomes" id="UP000325081"/>
    </source>
</evidence>
<proteinExistence type="predicted"/>
<organism evidence="1 2">
    <name type="scientific">Striga asiatica</name>
    <name type="common">Asiatic witchweed</name>
    <name type="synonym">Buchnera asiatica</name>
    <dbReference type="NCBI Taxonomy" id="4170"/>
    <lineage>
        <taxon>Eukaryota</taxon>
        <taxon>Viridiplantae</taxon>
        <taxon>Streptophyta</taxon>
        <taxon>Embryophyta</taxon>
        <taxon>Tracheophyta</taxon>
        <taxon>Spermatophyta</taxon>
        <taxon>Magnoliopsida</taxon>
        <taxon>eudicotyledons</taxon>
        <taxon>Gunneridae</taxon>
        <taxon>Pentapetalae</taxon>
        <taxon>asterids</taxon>
        <taxon>lamiids</taxon>
        <taxon>Lamiales</taxon>
        <taxon>Orobanchaceae</taxon>
        <taxon>Buchnereae</taxon>
        <taxon>Striga</taxon>
    </lineage>
</organism>
<comment type="caution">
    <text evidence="1">The sequence shown here is derived from an EMBL/GenBank/DDBJ whole genome shotgun (WGS) entry which is preliminary data.</text>
</comment>